<dbReference type="InterPro" id="IPR013211">
    <property type="entry name" value="LVIVD"/>
</dbReference>
<reference evidence="1 2" key="1">
    <citation type="submission" date="2017-03" db="EMBL/GenBank/DDBJ databases">
        <title>Whole genome sequences of fourteen strains of Bradyrhizobium canariense and one strain of Bradyrhizobium japonicum isolated from Lupinus (Papilionoideae: Genisteae) species in Algeria.</title>
        <authorList>
            <person name="Crovadore J."/>
            <person name="Chekireb D."/>
            <person name="Brachmann A."/>
            <person name="Chablais R."/>
            <person name="Cochard B."/>
            <person name="Lefort F."/>
        </authorList>
    </citation>
    <scope>NUCLEOTIDE SEQUENCE [LARGE SCALE GENOMIC DNA]</scope>
    <source>
        <strain evidence="1 2">UBMA197</strain>
    </source>
</reference>
<accession>A0A1Y2JF53</accession>
<evidence type="ECO:0000313" key="1">
    <source>
        <dbReference type="EMBL" id="OSJ25381.1"/>
    </source>
</evidence>
<dbReference type="PROSITE" id="PS51318">
    <property type="entry name" value="TAT"/>
    <property type="match status" value="1"/>
</dbReference>
<organism evidence="1 2">
    <name type="scientific">Bradyrhizobium japonicum</name>
    <dbReference type="NCBI Taxonomy" id="375"/>
    <lineage>
        <taxon>Bacteria</taxon>
        <taxon>Pseudomonadati</taxon>
        <taxon>Pseudomonadota</taxon>
        <taxon>Alphaproteobacteria</taxon>
        <taxon>Hyphomicrobiales</taxon>
        <taxon>Nitrobacteraceae</taxon>
        <taxon>Bradyrhizobium</taxon>
    </lineage>
</organism>
<dbReference type="AlphaFoldDB" id="A0A1Y2JF53"/>
<dbReference type="InterPro" id="IPR006311">
    <property type="entry name" value="TAT_signal"/>
</dbReference>
<comment type="caution">
    <text evidence="1">The sequence shown here is derived from an EMBL/GenBank/DDBJ whole genome shotgun (WGS) entry which is preliminary data.</text>
</comment>
<protein>
    <submittedName>
        <fullName evidence="1">Uncharacterized protein</fullName>
    </submittedName>
</protein>
<evidence type="ECO:0000313" key="2">
    <source>
        <dbReference type="Proteomes" id="UP000193335"/>
    </source>
</evidence>
<dbReference type="EMBL" id="NAFL01000280">
    <property type="protein sequence ID" value="OSJ25381.1"/>
    <property type="molecule type" value="Genomic_DNA"/>
</dbReference>
<name>A0A1Y2JF53_BRAJP</name>
<dbReference type="Proteomes" id="UP000193335">
    <property type="component" value="Unassembled WGS sequence"/>
</dbReference>
<sequence>MPELSRRRHLQQLSAVFGSAALSGLSRPVWASEPDIPPEGIGKGIKHISYSDVGGRPDTVQVMFNRQHVYVGHMFSDGVTILDASDPRALKPVNFFTAGQYTRTHHLQVAEDLLLLANGANIVAMQSYDSMRGYFENSLADSITKAKKFRSGLSIHDISKPGEMREVAFLEMPGFGINRLWWPGGRYAYVSAHFDGFTDHILCVVDLKTITKPEIVAKWWLPGMNRAAGEPATPKGKRFALHHMITAGDRGYAAWRDGGFTIHDIGDPANPKLLSHINWSPPFAGGTHTPLPLPKRQLAIVADEANADQCAKGLFHTFVLDVRAPQNPVPIATLPTPRDRDFCAKGTFGPHNLHENRPGSFQSEETIFATYNNAGVRVFDVRDQFAPKEIAYWVPPVPKKLVDPRPNVALAAKTCDSYVRPDGLMFVSDWNAGMHVLQYQG</sequence>
<gene>
    <name evidence="1" type="ORF">BSZ19_39195</name>
</gene>
<dbReference type="RefSeq" id="WP_085404315.1">
    <property type="nucleotide sequence ID" value="NZ_NAFL01000280.1"/>
</dbReference>
<proteinExistence type="predicted"/>
<dbReference type="InterPro" id="IPR011048">
    <property type="entry name" value="Haem_d1_sf"/>
</dbReference>
<dbReference type="Pfam" id="PF08309">
    <property type="entry name" value="LVIVD"/>
    <property type="match status" value="1"/>
</dbReference>
<dbReference type="SUPFAM" id="SSF51004">
    <property type="entry name" value="C-terminal (heme d1) domain of cytochrome cd1-nitrite reductase"/>
    <property type="match status" value="1"/>
</dbReference>